<feature type="compositionally biased region" description="Basic and acidic residues" evidence="1">
    <location>
        <begin position="200"/>
        <end position="218"/>
    </location>
</feature>
<comment type="caution">
    <text evidence="5">The sequence shown here is derived from an EMBL/GenBank/DDBJ whole genome shotgun (WGS) entry which is preliminary data.</text>
</comment>
<evidence type="ECO:0000256" key="1">
    <source>
        <dbReference type="SAM" id="MobiDB-lite"/>
    </source>
</evidence>
<name>A0A5M8QFA7_9MICO</name>
<dbReference type="OrthoDB" id="3265533at2"/>
<dbReference type="Pfam" id="PF26366">
    <property type="entry name" value="DUF8094"/>
    <property type="match status" value="1"/>
</dbReference>
<evidence type="ECO:0000313" key="6">
    <source>
        <dbReference type="Proteomes" id="UP000323221"/>
    </source>
</evidence>
<feature type="domain" description="DUF8094" evidence="4">
    <location>
        <begin position="343"/>
        <end position="638"/>
    </location>
</feature>
<reference evidence="5 6" key="1">
    <citation type="submission" date="2019-08" db="EMBL/GenBank/DDBJ databases">
        <title>Agrococcus lahaulensis sp. nov., isolated from a cold desert of the Indian Himalayas.</title>
        <authorList>
            <person name="Qu J.H."/>
        </authorList>
    </citation>
    <scope>NUCLEOTIDE SEQUENCE [LARGE SCALE GENOMIC DNA]</scope>
    <source>
        <strain evidence="5 6">NS18</strain>
    </source>
</reference>
<dbReference type="RefSeq" id="WP_146356899.1">
    <property type="nucleotide sequence ID" value="NZ_VOIR01000014.1"/>
</dbReference>
<dbReference type="AlphaFoldDB" id="A0A5M8QFA7"/>
<sequence length="641" mass="68132">MSLVLSLVLLGLAIGQRTVWAPPDTIVSQLEESPDSQLLLISGETMNAHDGRQTVTITADGPINAVVGRDHDVLGWVGDAAHSVASIDDTQTMVLEEQAGNEEPLPELAGGDLWIEEHLGEGEVRIPIDLPVGYSLLIAGEPGQAAPADVRVEWPFDAKTPLFGPLLTAGLVLLALALLLFLLALRRHRRSRGPQRRSHRELSRAERRALRREAREGLPRPQGAVAAGEARPALEPADAEGSDASPADVSDGTPVDGTDGSAPASTDEGTASAPDDAERDRGRAERAVAAPRRRRLGLVALPVIAVVGLTGCGPQYWPSAEPAATSDAAPQPTSLEETLPPVALTESQFTRVLESTREAVAEADEALDIERAADRLAGPALDARRTNYEVRSQNGELPALQGIPDGDVELLLPQQTEVWPRTVMAVVGWEDGAQAQSTLVFQQTDARADYRLVYQMTLASGVQLPAVASPTIGAASLPGDTPLLLHRPDEITSGYASVLLRGDESEYASWFQEEGDALREAVGRAAKDELVQRPEFELSLLEWGASDDEQAPLMLVTNEGGALLATSFTETQRATPREEGVEIEARDGAGILAGVEQSDTGIETTYQIQVLFAVPPAGAPEGTQIQVVGYSQSLLDAREVG</sequence>
<gene>
    <name evidence="5" type="ORF">FQ330_09095</name>
</gene>
<evidence type="ECO:0000259" key="4">
    <source>
        <dbReference type="Pfam" id="PF26366"/>
    </source>
</evidence>
<keyword evidence="2" id="KW-0812">Transmembrane</keyword>
<keyword evidence="6" id="KW-1185">Reference proteome</keyword>
<organism evidence="5 6">
    <name type="scientific">Agrococcus sediminis</name>
    <dbReference type="NCBI Taxonomy" id="2599924"/>
    <lineage>
        <taxon>Bacteria</taxon>
        <taxon>Bacillati</taxon>
        <taxon>Actinomycetota</taxon>
        <taxon>Actinomycetes</taxon>
        <taxon>Micrococcales</taxon>
        <taxon>Microbacteriaceae</taxon>
        <taxon>Agrococcus</taxon>
    </lineage>
</organism>
<feature type="region of interest" description="Disordered" evidence="1">
    <location>
        <begin position="192"/>
        <end position="288"/>
    </location>
</feature>
<protein>
    <recommendedName>
        <fullName evidence="4">DUF8094 domain-containing protein</fullName>
    </recommendedName>
</protein>
<feature type="compositionally biased region" description="Basic and acidic residues" evidence="1">
    <location>
        <begin position="276"/>
        <end position="286"/>
    </location>
</feature>
<proteinExistence type="predicted"/>
<accession>A0A5M8QFA7</accession>
<feature type="signal peptide" evidence="3">
    <location>
        <begin position="1"/>
        <end position="21"/>
    </location>
</feature>
<feature type="transmembrane region" description="Helical" evidence="2">
    <location>
        <begin position="162"/>
        <end position="185"/>
    </location>
</feature>
<keyword evidence="2" id="KW-1133">Transmembrane helix</keyword>
<keyword evidence="2" id="KW-0472">Membrane</keyword>
<evidence type="ECO:0000256" key="2">
    <source>
        <dbReference type="SAM" id="Phobius"/>
    </source>
</evidence>
<dbReference type="EMBL" id="VOIR01000014">
    <property type="protein sequence ID" value="KAA6433092.1"/>
    <property type="molecule type" value="Genomic_DNA"/>
</dbReference>
<evidence type="ECO:0000256" key="3">
    <source>
        <dbReference type="SAM" id="SignalP"/>
    </source>
</evidence>
<evidence type="ECO:0000313" key="5">
    <source>
        <dbReference type="EMBL" id="KAA6433092.1"/>
    </source>
</evidence>
<feature type="chain" id="PRO_5024423734" description="DUF8094 domain-containing protein" evidence="3">
    <location>
        <begin position="22"/>
        <end position="641"/>
    </location>
</feature>
<feature type="transmembrane region" description="Helical" evidence="2">
    <location>
        <begin position="296"/>
        <end position="317"/>
    </location>
</feature>
<dbReference type="InterPro" id="IPR058407">
    <property type="entry name" value="DUF8094"/>
</dbReference>
<keyword evidence="3" id="KW-0732">Signal</keyword>
<dbReference type="Proteomes" id="UP000323221">
    <property type="component" value="Unassembled WGS sequence"/>
</dbReference>